<keyword evidence="3" id="KW-1185">Reference proteome</keyword>
<gene>
    <name evidence="2" type="ORF">BSL78_05244</name>
</gene>
<feature type="compositionally biased region" description="Low complexity" evidence="1">
    <location>
        <begin position="94"/>
        <end position="106"/>
    </location>
</feature>
<evidence type="ECO:0000313" key="3">
    <source>
        <dbReference type="Proteomes" id="UP000230750"/>
    </source>
</evidence>
<protein>
    <submittedName>
        <fullName evidence="2">Uncharacterized protein</fullName>
    </submittedName>
</protein>
<feature type="region of interest" description="Disordered" evidence="1">
    <location>
        <begin position="168"/>
        <end position="195"/>
    </location>
</feature>
<name>A0A2G8LC82_STIJA</name>
<proteinExistence type="predicted"/>
<accession>A0A2G8LC82</accession>
<dbReference type="AlphaFoldDB" id="A0A2G8LC82"/>
<sequence length="252" mass="27559">MTDSHSICIPFDPLADDTSKKRSKGARKPGQHEGVVGGGGDASSSKDVKFDEMDSDSDSTTATSGYSKSSRRAVEKKAKHQPTKNGSPAAKAMNSKVSSPSVVNKVFKPADPVQRVQYQDGVQPPKKHPQRSSQQIQRPSTNSGYGLDDFQKAGHICIVPHHPSTKQLVSATESKFSHTHSTPQQPAPPPIAPTQTQTKNDFEALSRSLSPMTRLWLQKFQFDLPVPAVSSRIHVMRVSKRSTFSPERIMFV</sequence>
<feature type="region of interest" description="Disordered" evidence="1">
    <location>
        <begin position="1"/>
        <end position="147"/>
    </location>
</feature>
<comment type="caution">
    <text evidence="2">The sequence shown here is derived from an EMBL/GenBank/DDBJ whole genome shotgun (WGS) entry which is preliminary data.</text>
</comment>
<dbReference type="Proteomes" id="UP000230750">
    <property type="component" value="Unassembled WGS sequence"/>
</dbReference>
<reference evidence="2 3" key="1">
    <citation type="journal article" date="2017" name="PLoS Biol.">
        <title>The sea cucumber genome provides insights into morphological evolution and visceral regeneration.</title>
        <authorList>
            <person name="Zhang X."/>
            <person name="Sun L."/>
            <person name="Yuan J."/>
            <person name="Sun Y."/>
            <person name="Gao Y."/>
            <person name="Zhang L."/>
            <person name="Li S."/>
            <person name="Dai H."/>
            <person name="Hamel J.F."/>
            <person name="Liu C."/>
            <person name="Yu Y."/>
            <person name="Liu S."/>
            <person name="Lin W."/>
            <person name="Guo K."/>
            <person name="Jin S."/>
            <person name="Xu P."/>
            <person name="Storey K.B."/>
            <person name="Huan P."/>
            <person name="Zhang T."/>
            <person name="Zhou Y."/>
            <person name="Zhang J."/>
            <person name="Lin C."/>
            <person name="Li X."/>
            <person name="Xing L."/>
            <person name="Huo D."/>
            <person name="Sun M."/>
            <person name="Wang L."/>
            <person name="Mercier A."/>
            <person name="Li F."/>
            <person name="Yang H."/>
            <person name="Xiang J."/>
        </authorList>
    </citation>
    <scope>NUCLEOTIDE SEQUENCE [LARGE SCALE GENOMIC DNA]</scope>
    <source>
        <strain evidence="2">Shaxun</strain>
        <tissue evidence="2">Muscle</tissue>
    </source>
</reference>
<dbReference type="EMBL" id="MRZV01000130">
    <property type="protein sequence ID" value="PIK57861.1"/>
    <property type="molecule type" value="Genomic_DNA"/>
</dbReference>
<evidence type="ECO:0000256" key="1">
    <source>
        <dbReference type="SAM" id="MobiDB-lite"/>
    </source>
</evidence>
<organism evidence="2 3">
    <name type="scientific">Stichopus japonicus</name>
    <name type="common">Sea cucumber</name>
    <dbReference type="NCBI Taxonomy" id="307972"/>
    <lineage>
        <taxon>Eukaryota</taxon>
        <taxon>Metazoa</taxon>
        <taxon>Echinodermata</taxon>
        <taxon>Eleutherozoa</taxon>
        <taxon>Echinozoa</taxon>
        <taxon>Holothuroidea</taxon>
        <taxon>Aspidochirotacea</taxon>
        <taxon>Aspidochirotida</taxon>
        <taxon>Stichopodidae</taxon>
        <taxon>Apostichopus</taxon>
    </lineage>
</organism>
<evidence type="ECO:0000313" key="2">
    <source>
        <dbReference type="EMBL" id="PIK57861.1"/>
    </source>
</evidence>
<feature type="compositionally biased region" description="Low complexity" evidence="1">
    <location>
        <begin position="131"/>
        <end position="140"/>
    </location>
</feature>